<organism evidence="16 17">
    <name type="scientific">Tsukamurella soli</name>
    <dbReference type="NCBI Taxonomy" id="644556"/>
    <lineage>
        <taxon>Bacteria</taxon>
        <taxon>Bacillati</taxon>
        <taxon>Actinomycetota</taxon>
        <taxon>Actinomycetes</taxon>
        <taxon>Mycobacteriales</taxon>
        <taxon>Tsukamurellaceae</taxon>
        <taxon>Tsukamurella</taxon>
    </lineage>
</organism>
<feature type="domain" description="GHMP kinase C-terminal" evidence="15">
    <location>
        <begin position="240"/>
        <end position="291"/>
    </location>
</feature>
<keyword evidence="7 13" id="KW-0791">Threonine biosynthesis</keyword>
<dbReference type="InterPro" id="IPR013750">
    <property type="entry name" value="GHMP_kinase_C_dom"/>
</dbReference>
<evidence type="ECO:0000256" key="9">
    <source>
        <dbReference type="ARBA" id="ARBA00022777"/>
    </source>
</evidence>
<evidence type="ECO:0000256" key="5">
    <source>
        <dbReference type="ARBA" id="ARBA00022605"/>
    </source>
</evidence>
<dbReference type="SUPFAM" id="SSF55060">
    <property type="entry name" value="GHMP Kinase, C-terminal domain"/>
    <property type="match status" value="1"/>
</dbReference>
<evidence type="ECO:0000256" key="4">
    <source>
        <dbReference type="ARBA" id="ARBA00017858"/>
    </source>
</evidence>
<comment type="catalytic activity">
    <reaction evidence="11 13">
        <text>L-homoserine + ATP = O-phospho-L-homoserine + ADP + H(+)</text>
        <dbReference type="Rhea" id="RHEA:13985"/>
        <dbReference type="ChEBI" id="CHEBI:15378"/>
        <dbReference type="ChEBI" id="CHEBI:30616"/>
        <dbReference type="ChEBI" id="CHEBI:57476"/>
        <dbReference type="ChEBI" id="CHEBI:57590"/>
        <dbReference type="ChEBI" id="CHEBI:456216"/>
        <dbReference type="EC" id="2.7.1.39"/>
    </reaction>
</comment>
<dbReference type="Pfam" id="PF00288">
    <property type="entry name" value="GHMP_kinases_N"/>
    <property type="match status" value="1"/>
</dbReference>
<evidence type="ECO:0000313" key="17">
    <source>
        <dbReference type="Proteomes" id="UP001500635"/>
    </source>
</evidence>
<feature type="domain" description="GHMP kinase N-terminal" evidence="14">
    <location>
        <begin position="71"/>
        <end position="153"/>
    </location>
</feature>
<evidence type="ECO:0000313" key="16">
    <source>
        <dbReference type="EMBL" id="GAA4405508.1"/>
    </source>
</evidence>
<evidence type="ECO:0000256" key="11">
    <source>
        <dbReference type="ARBA" id="ARBA00049375"/>
    </source>
</evidence>
<comment type="function">
    <text evidence="12 13">Catalyzes the ATP-dependent phosphorylation of L-homoserine to L-homoserine phosphate.</text>
</comment>
<reference evidence="17" key="1">
    <citation type="journal article" date="2019" name="Int. J. Syst. Evol. Microbiol.">
        <title>The Global Catalogue of Microorganisms (GCM) 10K type strain sequencing project: providing services to taxonomists for standard genome sequencing and annotation.</title>
        <authorList>
            <consortium name="The Broad Institute Genomics Platform"/>
            <consortium name="The Broad Institute Genome Sequencing Center for Infectious Disease"/>
            <person name="Wu L."/>
            <person name="Ma J."/>
        </authorList>
    </citation>
    <scope>NUCLEOTIDE SEQUENCE [LARGE SCALE GENOMIC DNA]</scope>
    <source>
        <strain evidence="17">JCM 17688</strain>
    </source>
</reference>
<keyword evidence="9 13" id="KW-0418">Kinase</keyword>
<dbReference type="PANTHER" id="PTHR20861">
    <property type="entry name" value="HOMOSERINE/4-DIPHOSPHOCYTIDYL-2-C-METHYL-D-ERYTHRITOL KINASE"/>
    <property type="match status" value="1"/>
</dbReference>
<dbReference type="EC" id="2.7.1.39" evidence="3 13"/>
<dbReference type="InterPro" id="IPR000870">
    <property type="entry name" value="Homoserine_kinase"/>
</dbReference>
<evidence type="ECO:0000259" key="14">
    <source>
        <dbReference type="Pfam" id="PF00288"/>
    </source>
</evidence>
<comment type="caution">
    <text evidence="16">The sequence shown here is derived from an EMBL/GenBank/DDBJ whole genome shotgun (WGS) entry which is preliminary data.</text>
</comment>
<evidence type="ECO:0000256" key="2">
    <source>
        <dbReference type="ARBA" id="ARBA00007370"/>
    </source>
</evidence>
<dbReference type="InterPro" id="IPR006203">
    <property type="entry name" value="GHMP_knse_ATP-bd_CS"/>
</dbReference>
<dbReference type="EMBL" id="BAABFR010000139">
    <property type="protein sequence ID" value="GAA4405508.1"/>
    <property type="molecule type" value="Genomic_DNA"/>
</dbReference>
<gene>
    <name evidence="13 16" type="primary">thrB</name>
    <name evidence="16" type="ORF">GCM10023147_48700</name>
</gene>
<dbReference type="PRINTS" id="PR00958">
    <property type="entry name" value="HOMSERKINASE"/>
</dbReference>
<evidence type="ECO:0000256" key="13">
    <source>
        <dbReference type="HAMAP-Rule" id="MF_00384"/>
    </source>
</evidence>
<evidence type="ECO:0000256" key="3">
    <source>
        <dbReference type="ARBA" id="ARBA00012078"/>
    </source>
</evidence>
<keyword evidence="8 13" id="KW-0547">Nucleotide-binding</keyword>
<keyword evidence="13" id="KW-0963">Cytoplasm</keyword>
<name>A0ABP8KFW0_9ACTN</name>
<evidence type="ECO:0000256" key="10">
    <source>
        <dbReference type="ARBA" id="ARBA00022840"/>
    </source>
</evidence>
<sequence>MAFELPVGLTVTVTVPASSANLGPGFDTLGLALGLYDDVTVTTVEHDLTITVEGEGWDSVPTDETHLVVLALRRSMAYLDIAAPGLKLKCHNRIPHSRGLGSSAAAVVAGIAAGAALAEVAGAARGLTAAGTLQLASEFEGHPDNASASVLGGAVVSWTEQVGADGGGQDAAAERPPVYDARRIDVHPDVRAYAFIPDVQSSTAVTRGLLPERIPHADAAFNASRAALLVVALGQAPELLLAATEDRLHQPYRAHSMPATAALVESLRGAGIPAVVSGAGPTVLVLTAKPLPADVELTAEGFTMRELAIVDGVART</sequence>
<dbReference type="InterPro" id="IPR020568">
    <property type="entry name" value="Ribosomal_Su5_D2-typ_SF"/>
</dbReference>
<feature type="binding site" evidence="13">
    <location>
        <begin position="95"/>
        <end position="105"/>
    </location>
    <ligand>
        <name>ATP</name>
        <dbReference type="ChEBI" id="CHEBI:30616"/>
    </ligand>
</feature>
<protein>
    <recommendedName>
        <fullName evidence="4 13">Homoserine kinase</fullName>
        <shortName evidence="13">HK</shortName>
        <shortName evidence="13">HSK</shortName>
        <ecNumber evidence="3 13">2.7.1.39</ecNumber>
    </recommendedName>
</protein>
<comment type="pathway">
    <text evidence="1 13">Amino-acid biosynthesis; L-threonine biosynthesis; L-threonine from L-aspartate: step 4/5.</text>
</comment>
<dbReference type="Gene3D" id="3.30.230.10">
    <property type="match status" value="1"/>
</dbReference>
<dbReference type="HAMAP" id="MF_00384">
    <property type="entry name" value="Homoser_kinase"/>
    <property type="match status" value="1"/>
</dbReference>
<dbReference type="InterPro" id="IPR006204">
    <property type="entry name" value="GHMP_kinase_N_dom"/>
</dbReference>
<dbReference type="Proteomes" id="UP001500635">
    <property type="component" value="Unassembled WGS sequence"/>
</dbReference>
<keyword evidence="6 13" id="KW-0808">Transferase</keyword>
<evidence type="ECO:0000256" key="6">
    <source>
        <dbReference type="ARBA" id="ARBA00022679"/>
    </source>
</evidence>
<evidence type="ECO:0000256" key="8">
    <source>
        <dbReference type="ARBA" id="ARBA00022741"/>
    </source>
</evidence>
<dbReference type="InterPro" id="IPR014721">
    <property type="entry name" value="Ribsml_uS5_D2-typ_fold_subgr"/>
</dbReference>
<dbReference type="SUPFAM" id="SSF54211">
    <property type="entry name" value="Ribosomal protein S5 domain 2-like"/>
    <property type="match status" value="1"/>
</dbReference>
<keyword evidence="10 13" id="KW-0067">ATP-binding</keyword>
<dbReference type="Gene3D" id="3.30.70.890">
    <property type="entry name" value="GHMP kinase, C-terminal domain"/>
    <property type="match status" value="1"/>
</dbReference>
<keyword evidence="17" id="KW-1185">Reference proteome</keyword>
<dbReference type="PIRSF" id="PIRSF000676">
    <property type="entry name" value="Homoser_kin"/>
    <property type="match status" value="1"/>
</dbReference>
<evidence type="ECO:0000259" key="15">
    <source>
        <dbReference type="Pfam" id="PF08544"/>
    </source>
</evidence>
<dbReference type="PROSITE" id="PS00627">
    <property type="entry name" value="GHMP_KINASES_ATP"/>
    <property type="match status" value="1"/>
</dbReference>
<dbReference type="GO" id="GO:0016301">
    <property type="term" value="F:kinase activity"/>
    <property type="evidence" value="ECO:0007669"/>
    <property type="project" value="UniProtKB-KW"/>
</dbReference>
<evidence type="ECO:0000256" key="7">
    <source>
        <dbReference type="ARBA" id="ARBA00022697"/>
    </source>
</evidence>
<comment type="subcellular location">
    <subcellularLocation>
        <location evidence="13">Cytoplasm</location>
    </subcellularLocation>
</comment>
<accession>A0ABP8KFW0</accession>
<keyword evidence="5 13" id="KW-0028">Amino-acid biosynthesis</keyword>
<dbReference type="InterPro" id="IPR036554">
    <property type="entry name" value="GHMP_kinase_C_sf"/>
</dbReference>
<evidence type="ECO:0000256" key="12">
    <source>
        <dbReference type="ARBA" id="ARBA00049954"/>
    </source>
</evidence>
<dbReference type="Pfam" id="PF08544">
    <property type="entry name" value="GHMP_kinases_C"/>
    <property type="match status" value="1"/>
</dbReference>
<dbReference type="RefSeq" id="WP_345001152.1">
    <property type="nucleotide sequence ID" value="NZ_BAABFR010000139.1"/>
</dbReference>
<comment type="similarity">
    <text evidence="2 13">Belongs to the GHMP kinase family. Homoserine kinase subfamily.</text>
</comment>
<evidence type="ECO:0000256" key="1">
    <source>
        <dbReference type="ARBA" id="ARBA00005015"/>
    </source>
</evidence>
<dbReference type="PANTHER" id="PTHR20861:SF1">
    <property type="entry name" value="HOMOSERINE KINASE"/>
    <property type="match status" value="1"/>
</dbReference>
<proteinExistence type="inferred from homology"/>
<dbReference type="NCBIfam" id="TIGR00191">
    <property type="entry name" value="thrB"/>
    <property type="match status" value="1"/>
</dbReference>